<sequence length="86" mass="9693">DINEYDIAVKWKTIISPTSLFSGRLVPIQKRIEKLRDVLIGARRQVAIIEAKGVLPTAEELAVMMSELNRQLDTMPSETKFLGLLI</sequence>
<dbReference type="AlphaFoldDB" id="A0A0F8YE33"/>
<comment type="caution">
    <text evidence="1">The sequence shown here is derived from an EMBL/GenBank/DDBJ whole genome shotgun (WGS) entry which is preliminary data.</text>
</comment>
<accession>A0A0F8YE33</accession>
<organism evidence="1">
    <name type="scientific">marine sediment metagenome</name>
    <dbReference type="NCBI Taxonomy" id="412755"/>
    <lineage>
        <taxon>unclassified sequences</taxon>
        <taxon>metagenomes</taxon>
        <taxon>ecological metagenomes</taxon>
    </lineage>
</organism>
<name>A0A0F8YE33_9ZZZZ</name>
<evidence type="ECO:0000313" key="1">
    <source>
        <dbReference type="EMBL" id="KKK71940.1"/>
    </source>
</evidence>
<proteinExistence type="predicted"/>
<reference evidence="1" key="1">
    <citation type="journal article" date="2015" name="Nature">
        <title>Complex archaea that bridge the gap between prokaryotes and eukaryotes.</title>
        <authorList>
            <person name="Spang A."/>
            <person name="Saw J.H."/>
            <person name="Jorgensen S.L."/>
            <person name="Zaremba-Niedzwiedzka K."/>
            <person name="Martijn J."/>
            <person name="Lind A.E."/>
            <person name="van Eijk R."/>
            <person name="Schleper C."/>
            <person name="Guy L."/>
            <person name="Ettema T.J."/>
        </authorList>
    </citation>
    <scope>NUCLEOTIDE SEQUENCE</scope>
</reference>
<feature type="non-terminal residue" evidence="1">
    <location>
        <position position="1"/>
    </location>
</feature>
<dbReference type="EMBL" id="LAZR01057505">
    <property type="protein sequence ID" value="KKK71940.1"/>
    <property type="molecule type" value="Genomic_DNA"/>
</dbReference>
<protein>
    <submittedName>
        <fullName evidence="1">Uncharacterized protein</fullName>
    </submittedName>
</protein>
<gene>
    <name evidence="1" type="ORF">LCGC14_2908870</name>
</gene>